<dbReference type="Pfam" id="PF20669">
    <property type="entry name" value="Exo70_N"/>
    <property type="match status" value="1"/>
</dbReference>
<dbReference type="InterPro" id="IPR046364">
    <property type="entry name" value="Exo70_C"/>
</dbReference>
<feature type="domain" description="Exocyst complex subunit Exo70 C-terminal" evidence="5">
    <location>
        <begin position="241"/>
        <end position="602"/>
    </location>
</feature>
<evidence type="ECO:0000313" key="6">
    <source>
        <dbReference type="EMBL" id="CAK9140235.1"/>
    </source>
</evidence>
<keyword evidence="2 3" id="KW-0813">Transport</keyword>
<gene>
    <name evidence="6" type="ORF">ILEXP_LOCUS7676</name>
</gene>
<name>A0ABC8R9J8_9AQUA</name>
<proteinExistence type="inferred from homology"/>
<dbReference type="Pfam" id="PF03081">
    <property type="entry name" value="Exo70_C"/>
    <property type="match status" value="1"/>
</dbReference>
<feature type="region of interest" description="Disordered" evidence="4">
    <location>
        <begin position="1"/>
        <end position="27"/>
    </location>
</feature>
<dbReference type="GO" id="GO:0006887">
    <property type="term" value="P:exocytosis"/>
    <property type="evidence" value="ECO:0007669"/>
    <property type="project" value="UniProtKB-KW"/>
</dbReference>
<dbReference type="SUPFAM" id="SSF74788">
    <property type="entry name" value="Cullin repeat-like"/>
    <property type="match status" value="1"/>
</dbReference>
<dbReference type="AlphaFoldDB" id="A0ABC8R9J8"/>
<evidence type="ECO:0000259" key="5">
    <source>
        <dbReference type="Pfam" id="PF03081"/>
    </source>
</evidence>
<organism evidence="6 7">
    <name type="scientific">Ilex paraguariensis</name>
    <name type="common">yerba mate</name>
    <dbReference type="NCBI Taxonomy" id="185542"/>
    <lineage>
        <taxon>Eukaryota</taxon>
        <taxon>Viridiplantae</taxon>
        <taxon>Streptophyta</taxon>
        <taxon>Embryophyta</taxon>
        <taxon>Tracheophyta</taxon>
        <taxon>Spermatophyta</taxon>
        <taxon>Magnoliopsida</taxon>
        <taxon>eudicotyledons</taxon>
        <taxon>Gunneridae</taxon>
        <taxon>Pentapetalae</taxon>
        <taxon>asterids</taxon>
        <taxon>campanulids</taxon>
        <taxon>Aquifoliales</taxon>
        <taxon>Aquifoliaceae</taxon>
        <taxon>Ilex</taxon>
    </lineage>
</organism>
<feature type="compositionally biased region" description="Polar residues" evidence="4">
    <location>
        <begin position="1"/>
        <end position="11"/>
    </location>
</feature>
<evidence type="ECO:0000256" key="3">
    <source>
        <dbReference type="RuleBase" id="RU365026"/>
    </source>
</evidence>
<feature type="compositionally biased region" description="Low complexity" evidence="4">
    <location>
        <begin position="134"/>
        <end position="150"/>
    </location>
</feature>
<evidence type="ECO:0000256" key="1">
    <source>
        <dbReference type="ARBA" id="ARBA00006756"/>
    </source>
</evidence>
<keyword evidence="3" id="KW-0268">Exocytosis</keyword>
<feature type="compositionally biased region" description="Low complexity" evidence="4">
    <location>
        <begin position="12"/>
        <end position="27"/>
    </location>
</feature>
<comment type="similarity">
    <text evidence="1 3">Belongs to the EXO70 family.</text>
</comment>
<keyword evidence="3" id="KW-0653">Protein transport</keyword>
<sequence length="633" mass="71027">MPTKGTRSVFISPSRSSSPLPSYASPSSSPLHTLSVTMMEENILYAESIIIKWDLEALSYSKVASLFTDDPREAKEFMKAVKDLQSAMHFFVKENASSEKLIRCQNLMQIAIKRLEKEFYQILSANRKFLDPESVSSRSSRSSRRPSSVSDYEDDDSEEDVIQVASNSVPEVENVSENVMPDLKAIADCMISSGYGKECVKIYKIIRRSIVDETLYHLGVEKLSFSQIQKMDWDVIERKIKNWLNAANIAVKTLFYGERILCDHVFSASEIVKESCFAEICKEPALTLFGFPEMVAKCKKSPEKMFRILDLYESISELWPEIESIFSLESLSSVRSQAVNSLLKLGEAVRVVLLDFEMAIQKESSKSTVPGGGVHPLTRYVMNYIVFLCDYSGSLSDIIADYPLSAQSPLPQSYFSSPIPDGSPASAISERLAWLILVLLCKLDGKAVVYKDVSLSYLFLANNLNYIVSKVRTSSLTLLLGSDWLINHDIKVKQYASNYERMGWSKVMTSLPENPTAEISLEAAKECFRKFNTGFEEAYRKQISWVIADQRVRDVIKVSVAKKILPAYRDFYGKYRELFRGDMGEESVVRYAPDDLGNYLSDLFYGSGVSGSATSLSSPPPSSSSGRSDRSGR</sequence>
<keyword evidence="7" id="KW-1185">Reference proteome</keyword>
<evidence type="ECO:0000256" key="2">
    <source>
        <dbReference type="ARBA" id="ARBA00022448"/>
    </source>
</evidence>
<dbReference type="FunFam" id="1.20.1280.170:FF:000003">
    <property type="entry name" value="Exocyst subunit Exo70 family protein"/>
    <property type="match status" value="1"/>
</dbReference>
<feature type="region of interest" description="Disordered" evidence="4">
    <location>
        <begin position="134"/>
        <end position="158"/>
    </location>
</feature>
<dbReference type="PANTHER" id="PTHR12542:SF17">
    <property type="entry name" value="EXOCYST SUBUNIT EXO70 FAMILY PROTEIN"/>
    <property type="match status" value="1"/>
</dbReference>
<feature type="region of interest" description="Disordered" evidence="4">
    <location>
        <begin position="610"/>
        <end position="633"/>
    </location>
</feature>
<accession>A0ABC8R9J8</accession>
<dbReference type="Gene3D" id="1.20.1280.170">
    <property type="entry name" value="Exocyst complex component Exo70"/>
    <property type="match status" value="1"/>
</dbReference>
<dbReference type="InterPro" id="IPR016159">
    <property type="entry name" value="Cullin_repeat-like_dom_sf"/>
</dbReference>
<dbReference type="InterPro" id="IPR004140">
    <property type="entry name" value="Exo70"/>
</dbReference>
<reference evidence="6 7" key="1">
    <citation type="submission" date="2024-02" db="EMBL/GenBank/DDBJ databases">
        <authorList>
            <person name="Vignale AGUSTIN F."/>
            <person name="Sosa J E."/>
            <person name="Modenutti C."/>
        </authorList>
    </citation>
    <scope>NUCLEOTIDE SEQUENCE [LARGE SCALE GENOMIC DNA]</scope>
</reference>
<evidence type="ECO:0000256" key="4">
    <source>
        <dbReference type="SAM" id="MobiDB-lite"/>
    </source>
</evidence>
<comment type="function">
    <text evidence="3">Component of the exocyst complex.</text>
</comment>
<comment type="caution">
    <text evidence="6">The sequence shown here is derived from an EMBL/GenBank/DDBJ whole genome shotgun (WGS) entry which is preliminary data.</text>
</comment>
<dbReference type="Proteomes" id="UP001642360">
    <property type="component" value="Unassembled WGS sequence"/>
</dbReference>
<dbReference type="GO" id="GO:0005737">
    <property type="term" value="C:cytoplasm"/>
    <property type="evidence" value="ECO:0007669"/>
    <property type="project" value="UniProtKB-ARBA"/>
</dbReference>
<dbReference type="PANTHER" id="PTHR12542">
    <property type="entry name" value="EXOCYST COMPLEX PROTEIN EXO70"/>
    <property type="match status" value="1"/>
</dbReference>
<evidence type="ECO:0000313" key="7">
    <source>
        <dbReference type="Proteomes" id="UP001642360"/>
    </source>
</evidence>
<dbReference type="GO" id="GO:0015031">
    <property type="term" value="P:protein transport"/>
    <property type="evidence" value="ECO:0007669"/>
    <property type="project" value="UniProtKB-KW"/>
</dbReference>
<dbReference type="EMBL" id="CAUOFW020001025">
    <property type="protein sequence ID" value="CAK9140235.1"/>
    <property type="molecule type" value="Genomic_DNA"/>
</dbReference>
<protein>
    <recommendedName>
        <fullName evidence="3">Exocyst subunit Exo70 family protein</fullName>
    </recommendedName>
</protein>